<keyword evidence="10" id="KW-1185">Reference proteome</keyword>
<dbReference type="Gene3D" id="2.60.420.10">
    <property type="entry name" value="Maltose phosphorylase, domain 3"/>
    <property type="match status" value="1"/>
</dbReference>
<dbReference type="PANTHER" id="PTHR33307:SF11">
    <property type="entry name" value="ALPHA-L-RHAMNOSIDASE"/>
    <property type="match status" value="1"/>
</dbReference>
<keyword evidence="3 9" id="KW-0378">Hydrolase</keyword>
<evidence type="ECO:0000259" key="6">
    <source>
        <dbReference type="Pfam" id="PF08531"/>
    </source>
</evidence>
<dbReference type="Pfam" id="PF25788">
    <property type="entry name" value="Ig_Rha78A_N"/>
    <property type="match status" value="1"/>
</dbReference>
<dbReference type="RefSeq" id="WP_245129859.1">
    <property type="nucleotide sequence ID" value="NZ_JALJEJ010000004.1"/>
</dbReference>
<organism evidence="9 10">
    <name type="scientific">Mucilaginibacter straminoryzae</name>
    <dbReference type="NCBI Taxonomy" id="2932774"/>
    <lineage>
        <taxon>Bacteria</taxon>
        <taxon>Pseudomonadati</taxon>
        <taxon>Bacteroidota</taxon>
        <taxon>Sphingobacteriia</taxon>
        <taxon>Sphingobacteriales</taxon>
        <taxon>Sphingobacteriaceae</taxon>
        <taxon>Mucilaginibacter</taxon>
    </lineage>
</organism>
<dbReference type="EC" id="3.2.1.40" evidence="2"/>
<dbReference type="InterPro" id="IPR035398">
    <property type="entry name" value="Bac_rhamnosid_C"/>
</dbReference>
<evidence type="ECO:0000259" key="5">
    <source>
        <dbReference type="Pfam" id="PF05592"/>
    </source>
</evidence>
<dbReference type="SUPFAM" id="SSF48208">
    <property type="entry name" value="Six-hairpin glycosidases"/>
    <property type="match status" value="1"/>
</dbReference>
<evidence type="ECO:0000256" key="1">
    <source>
        <dbReference type="ARBA" id="ARBA00001445"/>
    </source>
</evidence>
<dbReference type="InterPro" id="IPR035396">
    <property type="entry name" value="Bac_rhamnosid6H"/>
</dbReference>
<feature type="domain" description="Bacterial alpha-L-rhamnosidase N-terminal" evidence="6">
    <location>
        <begin position="183"/>
        <end position="351"/>
    </location>
</feature>
<dbReference type="Pfam" id="PF17390">
    <property type="entry name" value="Bac_rhamnosid_C"/>
    <property type="match status" value="1"/>
</dbReference>
<feature type="chain" id="PRO_5040954708" description="alpha-L-rhamnosidase" evidence="4">
    <location>
        <begin position="19"/>
        <end position="915"/>
    </location>
</feature>
<comment type="caution">
    <text evidence="9">The sequence shown here is derived from an EMBL/GenBank/DDBJ whole genome shotgun (WGS) entry which is preliminary data.</text>
</comment>
<dbReference type="GO" id="GO:0030596">
    <property type="term" value="F:alpha-L-rhamnosidase activity"/>
    <property type="evidence" value="ECO:0007669"/>
    <property type="project" value="UniProtKB-EC"/>
</dbReference>
<dbReference type="InterPro" id="IPR008928">
    <property type="entry name" value="6-hairpin_glycosidase_sf"/>
</dbReference>
<dbReference type="GO" id="GO:0005975">
    <property type="term" value="P:carbohydrate metabolic process"/>
    <property type="evidence" value="ECO:0007669"/>
    <property type="project" value="InterPro"/>
</dbReference>
<name>A0A9X1X4N4_9SPHI</name>
<dbReference type="PANTHER" id="PTHR33307">
    <property type="entry name" value="ALPHA-RHAMNOSIDASE (EUROFUNG)"/>
    <property type="match status" value="1"/>
</dbReference>
<evidence type="ECO:0000313" key="10">
    <source>
        <dbReference type="Proteomes" id="UP001139450"/>
    </source>
</evidence>
<dbReference type="InterPro" id="IPR016007">
    <property type="entry name" value="Alpha_rhamnosid"/>
</dbReference>
<dbReference type="InterPro" id="IPR012341">
    <property type="entry name" value="6hp_glycosidase-like_sf"/>
</dbReference>
<comment type="catalytic activity">
    <reaction evidence="1">
        <text>Hydrolysis of terminal non-reducing alpha-L-rhamnose residues in alpha-L-rhamnosides.</text>
        <dbReference type="EC" id="3.2.1.40"/>
    </reaction>
</comment>
<dbReference type="Gene3D" id="2.60.40.10">
    <property type="entry name" value="Immunoglobulins"/>
    <property type="match status" value="1"/>
</dbReference>
<dbReference type="Gene3D" id="2.60.120.260">
    <property type="entry name" value="Galactose-binding domain-like"/>
    <property type="match status" value="2"/>
</dbReference>
<feature type="signal peptide" evidence="4">
    <location>
        <begin position="1"/>
        <end position="18"/>
    </location>
</feature>
<dbReference type="AlphaFoldDB" id="A0A9X1X4N4"/>
<dbReference type="Pfam" id="PF17389">
    <property type="entry name" value="Bac_rhamnosid6H"/>
    <property type="match status" value="1"/>
</dbReference>
<dbReference type="InterPro" id="IPR008902">
    <property type="entry name" value="Rhamnosid_concanavalin"/>
</dbReference>
<dbReference type="Pfam" id="PF08531">
    <property type="entry name" value="Bac_rhamnosid_N"/>
    <property type="match status" value="1"/>
</dbReference>
<keyword evidence="4" id="KW-0732">Signal</keyword>
<dbReference type="InterPro" id="IPR013737">
    <property type="entry name" value="Bac_rhamnosid_N"/>
</dbReference>
<dbReference type="EMBL" id="JALJEJ010000004">
    <property type="protein sequence ID" value="MCJ8210025.1"/>
    <property type="molecule type" value="Genomic_DNA"/>
</dbReference>
<evidence type="ECO:0000256" key="2">
    <source>
        <dbReference type="ARBA" id="ARBA00012652"/>
    </source>
</evidence>
<gene>
    <name evidence="9" type="ORF">MUY27_09915</name>
</gene>
<dbReference type="Proteomes" id="UP001139450">
    <property type="component" value="Unassembled WGS sequence"/>
</dbReference>
<dbReference type="PIRSF" id="PIRSF010631">
    <property type="entry name" value="A-rhamnsds"/>
    <property type="match status" value="1"/>
</dbReference>
<dbReference type="InterPro" id="IPR013783">
    <property type="entry name" value="Ig-like_fold"/>
</dbReference>
<evidence type="ECO:0000259" key="8">
    <source>
        <dbReference type="Pfam" id="PF17390"/>
    </source>
</evidence>
<sequence length="915" mass="101912">MKIKTYIITLLLPLSTFAQTLKVTNLRCDYRTNPLGIESAAPKLSWELQSNQNNTVQTAYQIQVADDSVAFLQQNHLAWDSKKVNSSASVSVKYAGAKLQPAHTYYWRVIVWDNHQYQTTSEIAKWQMGLPSKTDWKGAKWIAYEELPDSERIVPAIHGKGPKKLGAANDVLPLIRKNISIQKPVKRATMFICGLGHFELSINGKKLGDHFLDPGWTKYDQQALYVPFDVTANLKQGNNALGIMLGNGFYYIPRDKRYRKLTGAYGYPKMICRLAIEYQDGTSGDVVSDETWRMAPGPVTFSSIYAGEDYDATKEQKGWNMPGFDDSQWQKAKQVSGVPVLNAQTAEPLQVFNHFKPVKTTHPTTGKWVFDLGQNASGIPYIKVKGHKGDTVKITPSELINPDGTANQKGSGGPAYFTYVLKGEVEEEWQPQFTYYGFRYLQVEGAVPFAASEKAGDMPVLLDIQSLHTRNAAEAAGSFSCSNELFNNTFSLIDWAIKSNMASVFTDCPHREKLGWLEEAHLMGASIRYNYDIATLAKKCISDMRVAQNEEGLIPEIAPEFVHFTNPFLDSPEWGSNGIILPWYVYQWYGDKDVLAENYSMMKRYLVYLKGKAKDHILTQGLGDWYDIGEKAPGLSQNTTKGITATAIYYYDLTIAEKVARLLNKPADADDFKTEAVKVRNAFNQTFFNSSTKQYGTGSQTSNAMAVYMGLVEPQYKQAVVENIVEELKSHNNSLTAGDIGYRYLLRVLDDAGRSDVIYAMNNRSDVPGYSYQLAKGATALTESWQALAGVSNNHLMLGHLMEWFYSGLGGICQAEGDVAFKKIEIRPEVVGDITSARASYHSPYGKIATAWQQTKGMFKLKVEIPVNTTATVYLPAKATSPVSLNGKVLKTGVKHVQQKAVVEIGSGTYQFTVN</sequence>
<dbReference type="Pfam" id="PF05592">
    <property type="entry name" value="Bac_rhamnosid"/>
    <property type="match status" value="1"/>
</dbReference>
<evidence type="ECO:0000256" key="4">
    <source>
        <dbReference type="SAM" id="SignalP"/>
    </source>
</evidence>
<feature type="domain" description="Alpha-L-rhamnosidase concanavalin-like" evidence="5">
    <location>
        <begin position="364"/>
        <end position="448"/>
    </location>
</feature>
<protein>
    <recommendedName>
        <fullName evidence="2">alpha-L-rhamnosidase</fullName>
        <ecNumber evidence="2">3.2.1.40</ecNumber>
    </recommendedName>
</protein>
<reference evidence="9" key="1">
    <citation type="submission" date="2022-04" db="EMBL/GenBank/DDBJ databases">
        <title>Mucilaginibacter sp. RS28 isolated from freshwater.</title>
        <authorList>
            <person name="Ko S.-R."/>
        </authorList>
    </citation>
    <scope>NUCLEOTIDE SEQUENCE</scope>
    <source>
        <strain evidence="9">RS28</strain>
    </source>
</reference>
<evidence type="ECO:0000256" key="3">
    <source>
        <dbReference type="ARBA" id="ARBA00022801"/>
    </source>
</evidence>
<evidence type="ECO:0000313" key="9">
    <source>
        <dbReference type="EMBL" id="MCJ8210025.1"/>
    </source>
</evidence>
<feature type="domain" description="Alpha-L-rhamnosidase six-hairpin glycosidase" evidence="7">
    <location>
        <begin position="475"/>
        <end position="807"/>
    </location>
</feature>
<accession>A0A9X1X4N4</accession>
<feature type="domain" description="Alpha-L-rhamnosidase C-terminal" evidence="8">
    <location>
        <begin position="816"/>
        <end position="882"/>
    </location>
</feature>
<proteinExistence type="predicted"/>
<evidence type="ECO:0000259" key="7">
    <source>
        <dbReference type="Pfam" id="PF17389"/>
    </source>
</evidence>
<dbReference type="Gene3D" id="1.50.10.10">
    <property type="match status" value="1"/>
</dbReference>